<keyword evidence="2" id="KW-0805">Transcription regulation</keyword>
<name>A0AAU9CW54_9LACO</name>
<dbReference type="AlphaFoldDB" id="A0AAU9CW54"/>
<comment type="similarity">
    <text evidence="1">Belongs to the LysR transcriptional regulatory family.</text>
</comment>
<dbReference type="RefSeq" id="WP_317697006.1">
    <property type="nucleotide sequence ID" value="NZ_AP026801.1"/>
</dbReference>
<keyword evidence="3" id="KW-0804">Transcription</keyword>
<evidence type="ECO:0000259" key="4">
    <source>
        <dbReference type="PROSITE" id="PS50931"/>
    </source>
</evidence>
<keyword evidence="6" id="KW-1185">Reference proteome</keyword>
<evidence type="ECO:0000313" key="5">
    <source>
        <dbReference type="EMBL" id="BDR55569.1"/>
    </source>
</evidence>
<sequence length="242" mass="27725">MNFNDLIVFKTIYEKKTINKAAKELGYTQSNLTARLHALENECNTSFFVRSYNGVSATENGEKFYSFVRQTLSQFDELKNSFSKKIPELLTSELLFKCLVVDDQEFSIVSTKITCKKTSKIASELNKNHYDYVVTFNKLNRNDFKLVATEDLPVSFLSGKENINDLPVLINSDHLCPLRKLTIQLIEDPARLVEIDSLENISQLVLDGQATALLPNYLTKDGYRTIDNQLFSVNYYSYKYCA</sequence>
<dbReference type="InterPro" id="IPR036390">
    <property type="entry name" value="WH_DNA-bd_sf"/>
</dbReference>
<dbReference type="KEGG" id="xak:KIMC2_01310"/>
<dbReference type="PROSITE" id="PS50931">
    <property type="entry name" value="HTH_LYSR"/>
    <property type="match status" value="1"/>
</dbReference>
<dbReference type="PANTHER" id="PTHR30126:SF93">
    <property type="entry name" value="HTH LYSR-TYPE DOMAIN-CONTAINING PROTEIN"/>
    <property type="match status" value="1"/>
</dbReference>
<dbReference type="InterPro" id="IPR036388">
    <property type="entry name" value="WH-like_DNA-bd_sf"/>
</dbReference>
<organism evidence="5 6">
    <name type="scientific">Xylocopilactobacillus apis</name>
    <dbReference type="NCBI Taxonomy" id="2932183"/>
    <lineage>
        <taxon>Bacteria</taxon>
        <taxon>Bacillati</taxon>
        <taxon>Bacillota</taxon>
        <taxon>Bacilli</taxon>
        <taxon>Lactobacillales</taxon>
        <taxon>Lactobacillaceae</taxon>
        <taxon>Xylocopilactobacillus</taxon>
    </lineage>
</organism>
<evidence type="ECO:0000256" key="2">
    <source>
        <dbReference type="ARBA" id="ARBA00023015"/>
    </source>
</evidence>
<dbReference type="Proteomes" id="UP001321804">
    <property type="component" value="Chromosome"/>
</dbReference>
<dbReference type="Pfam" id="PF00126">
    <property type="entry name" value="HTH_1"/>
    <property type="match status" value="1"/>
</dbReference>
<gene>
    <name evidence="5" type="ORF">KIMC2_01310</name>
</gene>
<evidence type="ECO:0000256" key="3">
    <source>
        <dbReference type="ARBA" id="ARBA00023163"/>
    </source>
</evidence>
<dbReference type="GO" id="GO:0000976">
    <property type="term" value="F:transcription cis-regulatory region binding"/>
    <property type="evidence" value="ECO:0007669"/>
    <property type="project" value="TreeGrafter"/>
</dbReference>
<accession>A0AAU9CW54</accession>
<protein>
    <submittedName>
        <fullName evidence="5">LysR family transcriptional regulator</fullName>
    </submittedName>
</protein>
<dbReference type="Gene3D" id="1.10.10.10">
    <property type="entry name" value="Winged helix-like DNA-binding domain superfamily/Winged helix DNA-binding domain"/>
    <property type="match status" value="1"/>
</dbReference>
<evidence type="ECO:0000313" key="6">
    <source>
        <dbReference type="Proteomes" id="UP001321804"/>
    </source>
</evidence>
<proteinExistence type="inferred from homology"/>
<dbReference type="GO" id="GO:0003700">
    <property type="term" value="F:DNA-binding transcription factor activity"/>
    <property type="evidence" value="ECO:0007669"/>
    <property type="project" value="InterPro"/>
</dbReference>
<feature type="domain" description="HTH lysR-type" evidence="4">
    <location>
        <begin position="1"/>
        <end position="58"/>
    </location>
</feature>
<evidence type="ECO:0000256" key="1">
    <source>
        <dbReference type="ARBA" id="ARBA00009437"/>
    </source>
</evidence>
<dbReference type="EMBL" id="AP026801">
    <property type="protein sequence ID" value="BDR55569.1"/>
    <property type="molecule type" value="Genomic_DNA"/>
</dbReference>
<reference evidence="5 6" key="1">
    <citation type="journal article" date="2023" name="Microbiol. Spectr.">
        <title>Symbiosis of Carpenter Bees with Uncharacterized Lactic Acid Bacteria Showing NAD Auxotrophy.</title>
        <authorList>
            <person name="Kawasaki S."/>
            <person name="Ozawa K."/>
            <person name="Mori T."/>
            <person name="Yamamoto A."/>
            <person name="Ito M."/>
            <person name="Ohkuma M."/>
            <person name="Sakamoto M."/>
            <person name="Matsutani M."/>
        </authorList>
    </citation>
    <scope>NUCLEOTIDE SEQUENCE [LARGE SCALE GENOMIC DNA]</scope>
    <source>
        <strain evidence="5 6">KimC2</strain>
    </source>
</reference>
<dbReference type="PANTHER" id="PTHR30126">
    <property type="entry name" value="HTH-TYPE TRANSCRIPTIONAL REGULATOR"/>
    <property type="match status" value="1"/>
</dbReference>
<dbReference type="SUPFAM" id="SSF46785">
    <property type="entry name" value="Winged helix' DNA-binding domain"/>
    <property type="match status" value="1"/>
</dbReference>
<dbReference type="InterPro" id="IPR000847">
    <property type="entry name" value="LysR_HTH_N"/>
</dbReference>